<name>A0ACB8RZX8_9AGAM</name>
<dbReference type="Proteomes" id="UP000814033">
    <property type="component" value="Unassembled WGS sequence"/>
</dbReference>
<proteinExistence type="predicted"/>
<sequence>MRYLLASLPATLVFLCQAILVFPLPSTPASPTLSTCRNDPFHALSTHRPTPPDEPVCCLKPLSPEPVDDDLFLSFEDWKSRRAAEAHAKDTVAPSATNVSAGEPVPEATSQADASGGSVAPDPTDGQVSLNEPVSPHFRVPITDRFNYASLDCSARVHTTHRSAKSASNILSSKRDRYMLSPCASERQHLIVELCEDIRIDTVQLANFEFFSGVFKDFTVSVAKTDATDANGWTVAGTYSAKNIRGVQSFHPPRSLTDFYRFLRIDFHSHYGNEYYCPISLLRVYGLTHLEQWKWDTWEEESRAKQDQAPPVVSFSMPAEVGQEPPIPAQTPEVASNDSTPIVNNGSTKTPTHVEQHSTPSSLEHDGRNRHSTNTARSLPENPSVPPSIPSTSSAVKPLSAGVEQGNSSDAQVQSSTTADSPVAATPGPSPGPSSMFSLDSASSSSSSASPISSSSVSAPSTPSGTPIISLSPAVVPAHIPSTGESIYRTIMNRLTALEANTTLYTRYVEEQTAGVREMLRRLGEDVGRLEGMSRAQAQLYQRSVSDMEKQRRRMEVEQRVLITQVNYLADEIMLEKRLGIAQLVLLLAVLVFLSVTRGSRSELPNHRTLRNVNVSGALSMKEWGRRNLSFSGDWVNRLRTRSRTPSIGEPTTVAAKRDKVIFPGSARGGVDETLQRTGEITQTRMATIATPTPGSAVKKHASSARPRTPSIRSSPRVHHSHYARAGPSTPTSVRPVIQRSASHSSAGVNGATSATLLVGPVPRSARRWARTAHLHEVRRTPSGATPGHLEAGDVFLNGGLLAEVGMRSPIRRRVSPLRVSTPSKDKASDMATASSDQWVDTDADASDSDWGAGHSKDSGEW</sequence>
<organism evidence="1 2">
    <name type="scientific">Auriscalpium vulgare</name>
    <dbReference type="NCBI Taxonomy" id="40419"/>
    <lineage>
        <taxon>Eukaryota</taxon>
        <taxon>Fungi</taxon>
        <taxon>Dikarya</taxon>
        <taxon>Basidiomycota</taxon>
        <taxon>Agaricomycotina</taxon>
        <taxon>Agaricomycetes</taxon>
        <taxon>Russulales</taxon>
        <taxon>Auriscalpiaceae</taxon>
        <taxon>Auriscalpium</taxon>
    </lineage>
</organism>
<keyword evidence="2" id="KW-1185">Reference proteome</keyword>
<protein>
    <submittedName>
        <fullName evidence="1">Uncharacterized protein</fullName>
    </submittedName>
</protein>
<dbReference type="EMBL" id="MU275873">
    <property type="protein sequence ID" value="KAI0049442.1"/>
    <property type="molecule type" value="Genomic_DNA"/>
</dbReference>
<comment type="caution">
    <text evidence="1">The sequence shown here is derived from an EMBL/GenBank/DDBJ whole genome shotgun (WGS) entry which is preliminary data.</text>
</comment>
<reference evidence="1" key="1">
    <citation type="submission" date="2021-02" db="EMBL/GenBank/DDBJ databases">
        <authorList>
            <consortium name="DOE Joint Genome Institute"/>
            <person name="Ahrendt S."/>
            <person name="Looney B.P."/>
            <person name="Miyauchi S."/>
            <person name="Morin E."/>
            <person name="Drula E."/>
            <person name="Courty P.E."/>
            <person name="Chicoki N."/>
            <person name="Fauchery L."/>
            <person name="Kohler A."/>
            <person name="Kuo A."/>
            <person name="Labutti K."/>
            <person name="Pangilinan J."/>
            <person name="Lipzen A."/>
            <person name="Riley R."/>
            <person name="Andreopoulos W."/>
            <person name="He G."/>
            <person name="Johnson J."/>
            <person name="Barry K.W."/>
            <person name="Grigoriev I.V."/>
            <person name="Nagy L."/>
            <person name="Hibbett D."/>
            <person name="Henrissat B."/>
            <person name="Matheny P.B."/>
            <person name="Labbe J."/>
            <person name="Martin F."/>
        </authorList>
    </citation>
    <scope>NUCLEOTIDE SEQUENCE</scope>
    <source>
        <strain evidence="1">FP105234-sp</strain>
    </source>
</reference>
<reference evidence="1" key="2">
    <citation type="journal article" date="2022" name="New Phytol.">
        <title>Evolutionary transition to the ectomycorrhizal habit in the genomes of a hyperdiverse lineage of mushroom-forming fungi.</title>
        <authorList>
            <person name="Looney B."/>
            <person name="Miyauchi S."/>
            <person name="Morin E."/>
            <person name="Drula E."/>
            <person name="Courty P.E."/>
            <person name="Kohler A."/>
            <person name="Kuo A."/>
            <person name="LaButti K."/>
            <person name="Pangilinan J."/>
            <person name="Lipzen A."/>
            <person name="Riley R."/>
            <person name="Andreopoulos W."/>
            <person name="He G."/>
            <person name="Johnson J."/>
            <person name="Nolan M."/>
            <person name="Tritt A."/>
            <person name="Barry K.W."/>
            <person name="Grigoriev I.V."/>
            <person name="Nagy L.G."/>
            <person name="Hibbett D."/>
            <person name="Henrissat B."/>
            <person name="Matheny P.B."/>
            <person name="Labbe J."/>
            <person name="Martin F.M."/>
        </authorList>
    </citation>
    <scope>NUCLEOTIDE SEQUENCE</scope>
    <source>
        <strain evidence="1">FP105234-sp</strain>
    </source>
</reference>
<gene>
    <name evidence="1" type="ORF">FA95DRAFT_873195</name>
</gene>
<accession>A0ACB8RZX8</accession>
<evidence type="ECO:0000313" key="2">
    <source>
        <dbReference type="Proteomes" id="UP000814033"/>
    </source>
</evidence>
<evidence type="ECO:0000313" key="1">
    <source>
        <dbReference type="EMBL" id="KAI0049442.1"/>
    </source>
</evidence>